<organism evidence="7 8">
    <name type="scientific">Chryseobacterium panacisoli</name>
    <dbReference type="NCBI Taxonomy" id="1807141"/>
    <lineage>
        <taxon>Bacteria</taxon>
        <taxon>Pseudomonadati</taxon>
        <taxon>Bacteroidota</taxon>
        <taxon>Flavobacteriia</taxon>
        <taxon>Flavobacteriales</taxon>
        <taxon>Weeksellaceae</taxon>
        <taxon>Chryseobacterium group</taxon>
        <taxon>Chryseobacterium</taxon>
    </lineage>
</organism>
<dbReference type="InterPro" id="IPR001031">
    <property type="entry name" value="Thioesterase"/>
</dbReference>
<dbReference type="Gene3D" id="3.40.50.980">
    <property type="match status" value="7"/>
</dbReference>
<dbReference type="InterPro" id="IPR023213">
    <property type="entry name" value="CAT-like_dom_sf"/>
</dbReference>
<dbReference type="NCBIfam" id="TIGR01733">
    <property type="entry name" value="AA-adenyl-dom"/>
    <property type="match status" value="3"/>
</dbReference>
<dbReference type="FunFam" id="3.30.300.30:FF:000010">
    <property type="entry name" value="Enterobactin synthetase component F"/>
    <property type="match status" value="4"/>
</dbReference>
<dbReference type="InterPro" id="IPR000873">
    <property type="entry name" value="AMP-dep_synth/lig_dom"/>
</dbReference>
<evidence type="ECO:0000313" key="8">
    <source>
        <dbReference type="Proteomes" id="UP000323884"/>
    </source>
</evidence>
<dbReference type="RefSeq" id="WP_149387403.1">
    <property type="nucleotide sequence ID" value="NZ_VTRU01000002.1"/>
</dbReference>
<dbReference type="Gene3D" id="2.30.38.10">
    <property type="entry name" value="Luciferase, Domain 3"/>
    <property type="match status" value="4"/>
</dbReference>
<dbReference type="InterPro" id="IPR001242">
    <property type="entry name" value="Condensation_dom"/>
</dbReference>
<dbReference type="SUPFAM" id="SSF52777">
    <property type="entry name" value="CoA-dependent acyltransferases"/>
    <property type="match status" value="8"/>
</dbReference>
<dbReference type="InterPro" id="IPR010071">
    <property type="entry name" value="AA_adenyl_dom"/>
</dbReference>
<dbReference type="SMART" id="SM00823">
    <property type="entry name" value="PKS_PP"/>
    <property type="match status" value="4"/>
</dbReference>
<dbReference type="InterPro" id="IPR006162">
    <property type="entry name" value="Ppantetheine_attach_site"/>
</dbReference>
<dbReference type="Pfam" id="PF00550">
    <property type="entry name" value="PP-binding"/>
    <property type="match status" value="4"/>
</dbReference>
<dbReference type="InterPro" id="IPR010060">
    <property type="entry name" value="NRPS_synth"/>
</dbReference>
<dbReference type="FunFam" id="2.30.38.10:FF:000001">
    <property type="entry name" value="Non-ribosomal peptide synthetase PvdI"/>
    <property type="match status" value="3"/>
</dbReference>
<feature type="domain" description="Carrier" evidence="6">
    <location>
        <begin position="1354"/>
        <end position="1431"/>
    </location>
</feature>
<dbReference type="FunFam" id="3.40.50.12780:FF:000012">
    <property type="entry name" value="Non-ribosomal peptide synthetase"/>
    <property type="match status" value="2"/>
</dbReference>
<dbReference type="PROSITE" id="PS50075">
    <property type="entry name" value="CARRIER"/>
    <property type="match status" value="4"/>
</dbReference>
<dbReference type="FunFam" id="1.10.1200.10:FF:000005">
    <property type="entry name" value="Nonribosomal peptide synthetase 1"/>
    <property type="match status" value="3"/>
</dbReference>
<dbReference type="OrthoDB" id="5298966at2"/>
<comment type="caution">
    <text evidence="7">The sequence shown here is derived from an EMBL/GenBank/DDBJ whole genome shotgun (WGS) entry which is preliminary data.</text>
</comment>
<dbReference type="SUPFAM" id="SSF47336">
    <property type="entry name" value="ACP-like"/>
    <property type="match status" value="4"/>
</dbReference>
<dbReference type="InterPro" id="IPR009081">
    <property type="entry name" value="PP-bd_ACP"/>
</dbReference>
<dbReference type="Gene3D" id="3.30.559.10">
    <property type="entry name" value="Chloramphenicol acetyltransferase-like domain"/>
    <property type="match status" value="4"/>
</dbReference>
<dbReference type="FunFam" id="3.40.50.980:FF:000001">
    <property type="entry name" value="Non-ribosomal peptide synthetase"/>
    <property type="match status" value="2"/>
</dbReference>
<dbReference type="PROSITE" id="PS00455">
    <property type="entry name" value="AMP_BINDING"/>
    <property type="match status" value="3"/>
</dbReference>
<name>A0A5D8ZME9_9FLAO</name>
<dbReference type="InterPro" id="IPR045851">
    <property type="entry name" value="AMP-bd_C_sf"/>
</dbReference>
<feature type="domain" description="Carrier" evidence="6">
    <location>
        <begin position="302"/>
        <end position="379"/>
    </location>
</feature>
<dbReference type="SUPFAM" id="SSF53474">
    <property type="entry name" value="alpha/beta-Hydrolases"/>
    <property type="match status" value="1"/>
</dbReference>
<comment type="similarity">
    <text evidence="2">Belongs to the ATP-dependent AMP-binding enzyme family.</text>
</comment>
<dbReference type="PANTHER" id="PTHR45527">
    <property type="entry name" value="NONRIBOSOMAL PEPTIDE SYNTHETASE"/>
    <property type="match status" value="1"/>
</dbReference>
<dbReference type="FunFam" id="3.40.50.980:FF:000002">
    <property type="entry name" value="Enterobactin synthetase component F"/>
    <property type="match status" value="1"/>
</dbReference>
<dbReference type="InterPro" id="IPR029058">
    <property type="entry name" value="AB_hydrolase_fold"/>
</dbReference>
<dbReference type="PANTHER" id="PTHR45527:SF1">
    <property type="entry name" value="FATTY ACID SYNTHASE"/>
    <property type="match status" value="1"/>
</dbReference>
<evidence type="ECO:0000256" key="4">
    <source>
        <dbReference type="ARBA" id="ARBA00022553"/>
    </source>
</evidence>
<dbReference type="Pfam" id="PF00668">
    <property type="entry name" value="Condensation"/>
    <property type="match status" value="4"/>
</dbReference>
<dbReference type="CDD" id="cd05930">
    <property type="entry name" value="A_NRPS"/>
    <property type="match status" value="4"/>
</dbReference>
<feature type="non-terminal residue" evidence="7">
    <location>
        <position position="1"/>
    </location>
</feature>
<feature type="domain" description="Carrier" evidence="6">
    <location>
        <begin position="3927"/>
        <end position="4004"/>
    </location>
</feature>
<dbReference type="InterPro" id="IPR036736">
    <property type="entry name" value="ACP-like_sf"/>
</dbReference>
<dbReference type="InterPro" id="IPR025110">
    <property type="entry name" value="AMP-bd_C"/>
</dbReference>
<dbReference type="Pfam" id="PF00975">
    <property type="entry name" value="Thioesterase"/>
    <property type="match status" value="1"/>
</dbReference>
<dbReference type="Gene3D" id="3.30.300.30">
    <property type="match status" value="4"/>
</dbReference>
<dbReference type="NCBIfam" id="TIGR01720">
    <property type="entry name" value="NRPS-para261"/>
    <property type="match status" value="1"/>
</dbReference>
<dbReference type="PROSITE" id="PS00012">
    <property type="entry name" value="PHOSPHOPANTETHEINE"/>
    <property type="match status" value="4"/>
</dbReference>
<comment type="cofactor">
    <cofactor evidence="1">
        <name>pantetheine 4'-phosphate</name>
        <dbReference type="ChEBI" id="CHEBI:47942"/>
    </cofactor>
</comment>
<proteinExistence type="inferred from homology"/>
<keyword evidence="8" id="KW-1185">Reference proteome</keyword>
<dbReference type="SMART" id="SM01294">
    <property type="entry name" value="PKS_PP_betabranch"/>
    <property type="match status" value="1"/>
</dbReference>
<evidence type="ECO:0000313" key="7">
    <source>
        <dbReference type="EMBL" id="TZF95867.1"/>
    </source>
</evidence>
<dbReference type="GO" id="GO:0005737">
    <property type="term" value="C:cytoplasm"/>
    <property type="evidence" value="ECO:0007669"/>
    <property type="project" value="TreeGrafter"/>
</dbReference>
<reference evidence="7 8" key="1">
    <citation type="submission" date="2019-08" db="EMBL/GenBank/DDBJ databases">
        <title>Draft genome sequence of Chryseobacterium sp. Gsoil 183.</title>
        <authorList>
            <person name="Im W.-T."/>
        </authorList>
    </citation>
    <scope>NUCLEOTIDE SEQUENCE [LARGE SCALE GENOMIC DNA]</scope>
    <source>
        <strain evidence="7 8">Gsoil 183</strain>
    </source>
</reference>
<keyword evidence="3" id="KW-0596">Phosphopantetheine</keyword>
<evidence type="ECO:0000256" key="3">
    <source>
        <dbReference type="ARBA" id="ARBA00022450"/>
    </source>
</evidence>
<keyword evidence="5" id="KW-0677">Repeat</keyword>
<dbReference type="Pfam" id="PF13193">
    <property type="entry name" value="AMP-binding_C"/>
    <property type="match status" value="3"/>
</dbReference>
<accession>A0A5D8ZME9</accession>
<dbReference type="Gene3D" id="3.40.50.1820">
    <property type="entry name" value="alpha/beta hydrolase"/>
    <property type="match status" value="1"/>
</dbReference>
<dbReference type="SUPFAM" id="SSF56801">
    <property type="entry name" value="Acetyl-CoA synthetase-like"/>
    <property type="match status" value="4"/>
</dbReference>
<keyword evidence="4" id="KW-0597">Phosphoprotein</keyword>
<dbReference type="NCBIfam" id="NF003417">
    <property type="entry name" value="PRK04813.1"/>
    <property type="match status" value="4"/>
</dbReference>
<dbReference type="GO" id="GO:0044550">
    <property type="term" value="P:secondary metabolite biosynthetic process"/>
    <property type="evidence" value="ECO:0007669"/>
    <property type="project" value="UniProtKB-ARBA"/>
</dbReference>
<dbReference type="GO" id="GO:0031177">
    <property type="term" value="F:phosphopantetheine binding"/>
    <property type="evidence" value="ECO:0007669"/>
    <property type="project" value="InterPro"/>
</dbReference>
<evidence type="ECO:0000259" key="6">
    <source>
        <dbReference type="PROSITE" id="PS50075"/>
    </source>
</evidence>
<dbReference type="Pfam" id="PF00501">
    <property type="entry name" value="AMP-binding"/>
    <property type="match status" value="4"/>
</dbReference>
<dbReference type="InterPro" id="IPR020845">
    <property type="entry name" value="AMP-binding_CS"/>
</dbReference>
<gene>
    <name evidence="7" type="ORF">FW781_10525</name>
</gene>
<protein>
    <submittedName>
        <fullName evidence="7">Amino acid adenylation domain-containing protein</fullName>
    </submittedName>
</protein>
<evidence type="ECO:0000256" key="1">
    <source>
        <dbReference type="ARBA" id="ARBA00001957"/>
    </source>
</evidence>
<dbReference type="EMBL" id="VTRU01000002">
    <property type="protein sequence ID" value="TZF95867.1"/>
    <property type="molecule type" value="Genomic_DNA"/>
</dbReference>
<dbReference type="InterPro" id="IPR020806">
    <property type="entry name" value="PKS_PP-bd"/>
</dbReference>
<evidence type="ECO:0000256" key="5">
    <source>
        <dbReference type="ARBA" id="ARBA00022737"/>
    </source>
</evidence>
<evidence type="ECO:0000256" key="2">
    <source>
        <dbReference type="ARBA" id="ARBA00006432"/>
    </source>
</evidence>
<dbReference type="GO" id="GO:0043041">
    <property type="term" value="P:amino acid activation for nonribosomal peptide biosynthetic process"/>
    <property type="evidence" value="ECO:0007669"/>
    <property type="project" value="TreeGrafter"/>
</dbReference>
<dbReference type="Gene3D" id="1.10.1200.10">
    <property type="entry name" value="ACP-like"/>
    <property type="match status" value="3"/>
</dbReference>
<dbReference type="GO" id="GO:0003824">
    <property type="term" value="F:catalytic activity"/>
    <property type="evidence" value="ECO:0007669"/>
    <property type="project" value="InterPro"/>
</dbReference>
<dbReference type="Proteomes" id="UP000323884">
    <property type="component" value="Unassembled WGS sequence"/>
</dbReference>
<feature type="domain" description="Carrier" evidence="6">
    <location>
        <begin position="2869"/>
        <end position="2946"/>
    </location>
</feature>
<dbReference type="CDD" id="cd19531">
    <property type="entry name" value="LCL_NRPS-like"/>
    <property type="match status" value="2"/>
</dbReference>
<dbReference type="Gene3D" id="3.30.559.30">
    <property type="entry name" value="Nonribosomal peptide synthetase, condensation domain"/>
    <property type="match status" value="4"/>
</dbReference>
<sequence>WELYPSITHGHAIYILEKELQTDLFSLKDYIEENRISIATIPPVLLIKEYILPLEKLVVAGDVTNPQVMAAYKEYGVDLINAYGPTETTVCATLHHYNEDENPVNIGGPIGNMTAYVLDKYQRIVPVGAIGELYIGGAGVARGYLNRPGLTEERFIINPFQREEQKGKGENGRLYRTGDLVRWLSNGGLEYIGRNDFQVKIRGYRIELGEIENKLLGYSGVSQAAVLGKKNKAGLQYLVGYYVSETEIDSSLLSEYLSESLPEYMVPGVFVHLTSLPLTINGKLDKKALPEAEFTGSKNYTIPETELERQLVIIYSEVLGISPETISIHDDFFRLGGNSIMAVKLIGKIRQNLDVQVNVGMVFNHKTVASLSNALSLENHNENQINIVPGKVNSPEEQRLSFAQERLWFIESYEGGSSAYNIPIITRIDDSVQLNLLEESLRRVIMRHDVLRSKIYTTENGVGYQLVTDLVPNIKTSKISNERQLEKAINRCVNKVFSLDKEIPVEINIFKLAGHAYLSIVVHHIAFDGWSVDVFLKETASVYYALAEGKEPELSPVKVQYKDFALWQREYLSGERLENQITYWKNKLEDFHNLELPSDFKRPNQISYEGENLYFNLSAEQGQKLRALSQKLGVSLYSVMLGGYYLMLSAYSGQDDIVVGSPIANRHHAGLEEIIGFFVNTLALREKVDPAQNISDFILQVSKSINEAQSHQDLPFEKLVDELGVEQDTSRHPVFQVMFGIQSVDGDVKAAKNKALFHPFAGEVDYKAAKFDLTTMIDDDGEHIRIMFNYAKALFKEETIMRMAGSYQLLLDQIIETNPDNTPIRNLSLISEEETQQIILDWNATQEDYQSEITIHKLFENQAEKNPDTIALVYNDVRLSYRELNERSNRLANYLIRQYQLQPDDLVPLCLERSENMMIAILAVLKAGAAYVPMDPSYPADRIGHILEDTHAKLVIAEENTIEKLQNIDVISLDEAIFKETLETELTDNPVTKVHSGKLAYVIYTSGTTGLPKGVMIEHKGVINLIRSMIKAHRLEEYQEVGCYSNYVFDAFVYEAFPSLCNGNTLWLYSNELRTSVSELNDYIKTNAIEVSFIPPVLLREIVENGTCLQLIFAGGESFPALDKNIENITLINEYGPTEGTVCVTLHEYKEDRNPLNIGGAIANTTLYVLDAQYRPVPAGAVGELFIGGAGIARGYLNRPELTEERFMVNPFQTSEQQEKNENSRLYRTGDLVRWLPNGELEYRGRNDFQVKIRGHRIELGEIENTLLQIEGIRQTAVLARENKSGLKYLAAYYVSDSPIEASMLSEFVSESLPEYMVPGAFVYLTELPLTINGKLDRRALPEPDFTGGKDYVAAETELQATLCQIYGDILGLDPDTISIHDDFFRLGGDSIISIQLVGKIRQQLEVRVSVKEVFTARTVASLSQLIKDKKDGSEAHILTEQGIITGEVPLLPVQEWFFEQKESGYLAEFNHWNQAFIINVPELDKVLFEQALEMLLTKHDAFRLGYTGQTQEYKPGKNSPDINYLDASDLKPEELANIFTGWQTRFDIENGSLYQIGYINGYQDGSARIFFAFHHLIIDAVSWRILTEDLKNIYQTLEKGENYQIQKGSSYRQWVQAIRNYKKENPESREQETLYWNHIADTVEESNSTLSKLITREYHHGHLQLDKESTGTLIRGVHHVYHTQINDLLLSALSQALTEITGDERHAILLEGHGREEVFSQLDITETMGWFTTMYPVQLQTGKSSKDTVVLTKESLRSIPNNGIGYGSLVGYTIRELPKISFNYLGQLDKEDVSGEKTWFIAAEDTGAGVGASNRDSHFVSINGAVVDGQLRFGISGYLSDEKITLLAQSFKLNLEAVVKALSEENRSYLTVSDVEYVVENTQLSAIQDKGEIEGVYLANSLQEGFVYHALNQGETDDAYRVQLMWEYRAKINTDKLRNSWSLIQTQYPALRVRFDWNGEILQIIDKEGKLDWRYQDISALSEEAQEKLIKEISHNDRFEGYDLTKGNLFRVYLFKRNEEYYSCLFSNHHAILDGWSMPVMMNAVHEAYLSQLNNEEYVLSIDYAYAASQKYLQANKKAGRSFWDKYMTLLEDQEDLKSLVKEEQRHIDLGTYRQIRDQQKVTLLIKDERYHHLKHFTKAHGLTVNAVLQYLWHSQLKLYSGLQTTVVGTTVSGRSLPVDGIETSAGLYINTLPLIVNHTEGRIIDRIMEIQNRISDLNTHSDINLAELHHDGRRIFSSLFVYENYPVPKGEGSNELGFVFRDSVEKLDYPLSIMASEQGESVLLKLNYEGVLFENKTMRQLMEGMEIILNQILDNPEMNSDALSYISESQWQQISEWNDTQLDYPSAKTIHSIFEDQVLKTPDNIALVYEDIKLSYRELNERANQLSNYLIRVYGIQPDDLVPLCLERSENMLTGILAVLKAGAAYVPMDTSYPAERIEYILSDTKAKIVLAQESTAVKLQNMNVDVISLNNTSFRQAIEKENTADPVTEVAPDNLAYVIYTSGTTGLPKGVMVEHTSVVNRIAWMNDTYPLVPADNILQKTPYTFDVSVWELFWAHFYGACIVFARPEGHKDPEYLADIIQKANVSILHFVPSMLSAFEEALDSKEGLQHMVKSLRYIFCSGEALTLKQVQDARRLMNHAEIHNLYGPTEATVDVLYYDCNAPDIQNVLIGRPIANTTVYVLDKSLHPVPIGGVGELYIGGVGVARGYLNRPDLTEERFIANPFQTDQEKNQDYNGTLYKTGDVVRCVSGGNIEYLGRNDFQVKVRGFRIELGEIENALVKHAEIRQVAVLAKENKAGIKYLVAYYVADKELDEGILSEFLSETLPEYMVPNIFVHLQVLPVTLNGKLDRKQLPEPEVKTNREYIASTNVLQEKLCLIYGEVLGINPESISIHDDFFRLGGNSIMAIKLISNIRLTLNMQATVAMIFNHKTVASLSGALSGNTLEDQITIPPSKADNPEEQRLSFAQERLWFIESYEGGSSAYNIPMTVTLSIKTDIPALCKALETVIQRHEILRTFILTTENGVGYQVVTDLLPEIRTIEAGSREELEELVNKSAHKIFQLEEEIPVAINIFTLEKISYLSVVIHHIAFDGWSTDIFLKEVADTYHAIAAGQQPELPELKIQYKDFALWQRNYLTGERLDNQIGYWKTKLDDYQSLNLPVDFHRPAEISYEGDTIRFNIPEETASGLKAISKNLGVSLYNVMLSGYYLTLSIYSGQEDIIVGSPIANRHYAGLENLIGFFVNTLALREKIDPKQEIRDFILQVSKSVTDAQAHQDLPFEKLVEELGVEQDTSRHPVFQVMFGLQTSNGGDPANQEEETIFHPFDGDVDYQAAKFDLTTMINENPEEIHMTFNYATSLFKKETINRIADTYQYLLGQIVQVGKTNNELKIGEISLLSETENKQITEIWNDTRKAYQDKKTIHQQFESQVAITPDAIALVYQNVKLSYRELNERANQLSNYLIKEYQLQPDDLVPLCLERSEEILVAILAVLKAGAAYVPMDPSYPAERINHIIKDTGAQVIIIQEEVRDKFSGISLGLNLVSLNDRGLIKELATAETHNPATRVSSDHLAYVIYTSGTTGLPKGVMIEHKGVINLIDAMTDAHQLRKYQNVGVYSNYVFDAFVYETFPSLCNGNTLWLYSNELRTSVNELNEYIKNHTIEVSFIPPVLLKEVIDNGTGLKLIHAGGESFPALDKNIENVTLINEYGPTEGTVCSTLHHYKEDKNPLNIGRAIANTTLYVLDNQHRPVPAGAVGELYVGGAGIARGYLNRPELTDERFMVNQFQTADQKERGENSRLYRTGDLVRRLASGDLEYMGRNDFQVKIRGHRIELGEIENTLLQYEDIRQTAVLVKEGKGNIKYLVGYYVSDPVIDPHQLSEFLLKSLPEYMVPNVFVHLAALPLTINGKLDRKQLPEPEFTGISEYAAPENEFQRQLAAIYGEVLGLDPESIGIHDDFFRLGGNSIMAIKLISKIQMVLDVKVKIVDIFKEKTISKLTALIGKYGKEYRAVSILNAVNNNPNIFLIHPGNGGSEVYQPLAEQLKTNYNCYGVDSYNLYHEEKIDNLNQLAGYYLSHIEQIQEQTQQEEYILLGWSLGGNIALEMASQLEKRGCKKIKVYLLDTIFYASDQQLVNFLSFPSDEELSNELEVSVDHSRFVATKSFMSAEFTIAGQPISDNLRFTKVVLLKAMLGGEGFDESFNNYVKDCTYNNVDSIIENQNQISVYPIEAAHQFMLEKEEQIIDIINKTGFM</sequence>